<reference evidence="2" key="3">
    <citation type="submission" date="2020-09" db="EMBL/GenBank/DDBJ databases">
        <title>Characterization of IncC plasmids in Enterobacterales of food-producing animals originating from China.</title>
        <authorList>
            <person name="Zhang Y."/>
            <person name="Lei C.-W."/>
        </authorList>
    </citation>
    <scope>NUCLEOTIDE SEQUENCE</scope>
    <source>
        <strain evidence="2">CC1</strain>
    </source>
</reference>
<name>A0A1R0FTY5_CITBR</name>
<dbReference type="AlphaFoldDB" id="A0A1R0FTY5"/>
<comment type="caution">
    <text evidence="2">The sequence shown here is derived from an EMBL/GenBank/DDBJ whole genome shotgun (WGS) entry which is preliminary data.</text>
</comment>
<reference evidence="3 4" key="1">
    <citation type="submission" date="2017-01" db="EMBL/GenBank/DDBJ databases">
        <title>First report of the plasmid-mediated mcr-1 gene in Citrobacter freudii.</title>
        <authorList>
            <person name="Liu J."/>
            <person name="Yang Y."/>
            <person name="Li Y."/>
            <person name="Liu D."/>
            <person name="Tuo H."/>
            <person name="Davis M."/>
            <person name="Zhang A."/>
        </authorList>
    </citation>
    <scope>NUCLEOTIDE SEQUENCE [LARGE SCALE GENOMIC DNA]</scope>
    <source>
        <strain evidence="3 4">SCC4</strain>
    </source>
</reference>
<dbReference type="CDD" id="cd14744">
    <property type="entry name" value="PAAR_CT_2"/>
    <property type="match status" value="1"/>
</dbReference>
<dbReference type="Proteomes" id="UP000185597">
    <property type="component" value="Unassembled WGS sequence"/>
</dbReference>
<dbReference type="OrthoDB" id="6860016at2"/>
<keyword evidence="5" id="KW-1185">Reference proteome</keyword>
<evidence type="ECO:0000313" key="4">
    <source>
        <dbReference type="Proteomes" id="UP000185597"/>
    </source>
</evidence>
<dbReference type="InterPro" id="IPR008727">
    <property type="entry name" value="PAAR_motif"/>
</dbReference>
<protein>
    <submittedName>
        <fullName evidence="2">PAAR domain-containing protein</fullName>
    </submittedName>
</protein>
<dbReference type="EMBL" id="JACLAH010000002">
    <property type="protein sequence ID" value="MBC2646449.1"/>
    <property type="molecule type" value="Genomic_DNA"/>
</dbReference>
<organism evidence="2 6">
    <name type="scientific">Citrobacter braakii</name>
    <dbReference type="NCBI Taxonomy" id="57706"/>
    <lineage>
        <taxon>Bacteria</taxon>
        <taxon>Pseudomonadati</taxon>
        <taxon>Pseudomonadota</taxon>
        <taxon>Gammaproteobacteria</taxon>
        <taxon>Enterobacterales</taxon>
        <taxon>Enterobacteriaceae</taxon>
        <taxon>Citrobacter</taxon>
        <taxon>Citrobacter freundii complex</taxon>
    </lineage>
</organism>
<evidence type="ECO:0000313" key="3">
    <source>
        <dbReference type="EMBL" id="OLY68091.1"/>
    </source>
</evidence>
<evidence type="ECO:0000313" key="1">
    <source>
        <dbReference type="EMBL" id="MBC2646449.1"/>
    </source>
</evidence>
<evidence type="ECO:0000313" key="6">
    <source>
        <dbReference type="Proteomes" id="UP000605024"/>
    </source>
</evidence>
<dbReference type="EMBL" id="JACXSK010000009">
    <property type="protein sequence ID" value="MBD3124304.1"/>
    <property type="molecule type" value="Genomic_DNA"/>
</dbReference>
<reference evidence="1 5" key="2">
    <citation type="submission" date="2020-08" db="EMBL/GenBank/DDBJ databases">
        <title>Emergence and comparative genomics analysis of Citrobacter in Fennec fox imported from North Africa to China.</title>
        <authorList>
            <person name="Zheng B."/>
        </authorList>
    </citation>
    <scope>NUCLEOTIDE SEQUENCE [LARGE SCALE GENOMIC DNA]</scope>
    <source>
        <strain evidence="1 5">FF371</strain>
    </source>
</reference>
<proteinExistence type="predicted"/>
<dbReference type="RefSeq" id="WP_072034040.1">
    <property type="nucleotide sequence ID" value="NZ_CBDITX010000013.1"/>
</dbReference>
<sequence length="88" mass="9225">MFQGLVRLNDPLSSGGKVISVSSTIIIDGLGVALLGDTVICPIPFHGVNKIIQGSPEWISDGKPVAVHKCICQCGCYVISTLPCTGVW</sequence>
<evidence type="ECO:0000313" key="2">
    <source>
        <dbReference type="EMBL" id="MBD3124304.1"/>
    </source>
</evidence>
<gene>
    <name evidence="3" type="ORF">BWD41_17510</name>
    <name evidence="1" type="ORF">H6P72_07385</name>
    <name evidence="2" type="ORF">ID160_16680</name>
</gene>
<dbReference type="Gene3D" id="2.60.200.60">
    <property type="match status" value="1"/>
</dbReference>
<dbReference type="EMBL" id="MTCP01000008">
    <property type="protein sequence ID" value="OLY68091.1"/>
    <property type="molecule type" value="Genomic_DNA"/>
</dbReference>
<dbReference type="Pfam" id="PF05488">
    <property type="entry name" value="PAAR_motif"/>
    <property type="match status" value="1"/>
</dbReference>
<dbReference type="Proteomes" id="UP000586346">
    <property type="component" value="Unassembled WGS sequence"/>
</dbReference>
<evidence type="ECO:0000313" key="5">
    <source>
        <dbReference type="Proteomes" id="UP000586346"/>
    </source>
</evidence>
<accession>A0A1R0FTY5</accession>
<dbReference type="Proteomes" id="UP000605024">
    <property type="component" value="Unassembled WGS sequence"/>
</dbReference>